<dbReference type="Proteomes" id="UP000005952">
    <property type="component" value="Chromosome"/>
</dbReference>
<accession>N0B8S0</accession>
<dbReference type="EMBL" id="CP005587">
    <property type="protein sequence ID" value="AGK58677.1"/>
    <property type="molecule type" value="Genomic_DNA"/>
</dbReference>
<evidence type="ECO:0000313" key="4">
    <source>
        <dbReference type="Proteomes" id="UP000005952"/>
    </source>
</evidence>
<keyword evidence="4" id="KW-1185">Reference proteome</keyword>
<dbReference type="STRING" id="670307.HYPDE_35028"/>
<organism evidence="3 4">
    <name type="scientific">Hyphomicrobium denitrificans 1NES1</name>
    <dbReference type="NCBI Taxonomy" id="670307"/>
    <lineage>
        <taxon>Bacteria</taxon>
        <taxon>Pseudomonadati</taxon>
        <taxon>Pseudomonadota</taxon>
        <taxon>Alphaproteobacteria</taxon>
        <taxon>Hyphomicrobiales</taxon>
        <taxon>Hyphomicrobiaceae</taxon>
        <taxon>Hyphomicrobium</taxon>
    </lineage>
</organism>
<dbReference type="eggNOG" id="COG3668">
    <property type="taxonomic scope" value="Bacteria"/>
</dbReference>
<dbReference type="HOGENOM" id="CLU_147162_10_1_5"/>
<evidence type="ECO:0000256" key="1">
    <source>
        <dbReference type="ARBA" id="ARBA00006226"/>
    </source>
</evidence>
<reference evidence="3 4" key="1">
    <citation type="journal article" date="2013" name="Genome Announc.">
        <title>Genome sequences for three denitrifying bacterial strains isolated from a uranium- and nitrate-contaminated subsurface environment.</title>
        <authorList>
            <person name="Venkatramanan R."/>
            <person name="Prakash O."/>
            <person name="Woyke T."/>
            <person name="Chain P."/>
            <person name="Goodwin L.A."/>
            <person name="Watson D."/>
            <person name="Brooks S."/>
            <person name="Kostka J.E."/>
            <person name="Green S.J."/>
        </authorList>
    </citation>
    <scope>NUCLEOTIDE SEQUENCE [LARGE SCALE GENOMIC DNA]</scope>
    <source>
        <strain evidence="3 4">1NES1</strain>
    </source>
</reference>
<evidence type="ECO:0000313" key="3">
    <source>
        <dbReference type="EMBL" id="AGK58677.1"/>
    </source>
</evidence>
<dbReference type="InterPro" id="IPR007712">
    <property type="entry name" value="RelE/ParE_toxin"/>
</dbReference>
<proteinExistence type="inferred from homology"/>
<dbReference type="KEGG" id="hdt:HYPDE_35028"/>
<keyword evidence="2" id="KW-1277">Toxin-antitoxin system</keyword>
<gene>
    <name evidence="3" type="ORF">HYPDE_35028</name>
</gene>
<dbReference type="AlphaFoldDB" id="N0B8S0"/>
<protein>
    <submittedName>
        <fullName evidence="3">Plasmid stabilization system protein</fullName>
    </submittedName>
</protein>
<dbReference type="Pfam" id="PF05016">
    <property type="entry name" value="ParE_toxin"/>
    <property type="match status" value="1"/>
</dbReference>
<dbReference type="InterPro" id="IPR035093">
    <property type="entry name" value="RelE/ParE_toxin_dom_sf"/>
</dbReference>
<dbReference type="InterPro" id="IPR051803">
    <property type="entry name" value="TA_system_RelE-like_toxin"/>
</dbReference>
<dbReference type="OrthoDB" id="8369899at2"/>
<dbReference type="PANTHER" id="PTHR33755">
    <property type="entry name" value="TOXIN PARE1-RELATED"/>
    <property type="match status" value="1"/>
</dbReference>
<sequence length="97" mass="11215">MVEVVTSRRAEEELREIWRYIAADSPDAADRVLLRIDAKLSALREFPDIGTMRDDIRPGVRMLVEGNYLLLYEHNEADSIIELVSVVDGRRDLSEWL</sequence>
<name>N0B8S0_9HYPH</name>
<comment type="similarity">
    <text evidence="1">Belongs to the RelE toxin family.</text>
</comment>
<evidence type="ECO:0000256" key="2">
    <source>
        <dbReference type="ARBA" id="ARBA00022649"/>
    </source>
</evidence>
<dbReference type="Gene3D" id="3.30.2310.20">
    <property type="entry name" value="RelE-like"/>
    <property type="match status" value="1"/>
</dbReference>